<dbReference type="InterPro" id="IPR038662">
    <property type="entry name" value="ATP_synth_F0_csu_sf"/>
</dbReference>
<accession>A0A1F7XWH5</accession>
<evidence type="ECO:0000313" key="3">
    <source>
        <dbReference type="Proteomes" id="UP000176741"/>
    </source>
</evidence>
<protein>
    <submittedName>
        <fullName evidence="2">Uncharacterized protein</fullName>
    </submittedName>
</protein>
<reference evidence="2 3" key="1">
    <citation type="journal article" date="2016" name="Nat. Commun.">
        <title>Thousands of microbial genomes shed light on interconnected biogeochemical processes in an aquifer system.</title>
        <authorList>
            <person name="Anantharaman K."/>
            <person name="Brown C.T."/>
            <person name="Hug L.A."/>
            <person name="Sharon I."/>
            <person name="Castelle C.J."/>
            <person name="Probst A.J."/>
            <person name="Thomas B.C."/>
            <person name="Singh A."/>
            <person name="Wilkins M.J."/>
            <person name="Karaoz U."/>
            <person name="Brodie E.L."/>
            <person name="Williams K.H."/>
            <person name="Hubbard S.S."/>
            <person name="Banfield J.F."/>
        </authorList>
    </citation>
    <scope>NUCLEOTIDE SEQUENCE [LARGE SCALE GENOMIC DNA]</scope>
</reference>
<comment type="caution">
    <text evidence="2">The sequence shown here is derived from an EMBL/GenBank/DDBJ whole genome shotgun (WGS) entry which is preliminary data.</text>
</comment>
<keyword evidence="1" id="KW-0472">Membrane</keyword>
<feature type="transmembrane region" description="Helical" evidence="1">
    <location>
        <begin position="234"/>
        <end position="261"/>
    </location>
</feature>
<gene>
    <name evidence="2" type="ORF">A2771_03240</name>
</gene>
<keyword evidence="1" id="KW-0812">Transmembrane</keyword>
<evidence type="ECO:0000256" key="1">
    <source>
        <dbReference type="SAM" id="Phobius"/>
    </source>
</evidence>
<dbReference type="Gene3D" id="1.20.20.10">
    <property type="entry name" value="F1F0 ATP synthase subunit C"/>
    <property type="match status" value="1"/>
</dbReference>
<evidence type="ECO:0000313" key="2">
    <source>
        <dbReference type="EMBL" id="OGM19310.1"/>
    </source>
</evidence>
<sequence>MIFNYMKLYLITILSIFIFIFFFSLQNNVLAQVNSSGLAISIPTKETDLTEGDIICSYQDGFVKCISEYDPSMYGVVTENPSASIEDSELTNSTLTLTTGVAVVRVTAKSGNIKDGDFITTSDVAGIGQKASRNGYVLGVAMEDYSPSDPNQISSIQLTINIHPAAGLTGPGSNLLQFIRKGLAVPLFEPLESLRYILAVIMVLIAFTLGMIYFGRSSRAGIEAIGRNPLAKRVIQFTVFMNIVLTIVIVIVGLAIAYLILIL</sequence>
<keyword evidence="1" id="KW-1133">Transmembrane helix</keyword>
<name>A0A1F7XWH5_9BACT</name>
<proteinExistence type="predicted"/>
<organism evidence="2 3">
    <name type="scientific">Candidatus Woesebacteria bacterium RIFCSPHIGHO2_01_FULL_38_26b</name>
    <dbReference type="NCBI Taxonomy" id="1802491"/>
    <lineage>
        <taxon>Bacteria</taxon>
        <taxon>Candidatus Woeseibacteriota</taxon>
    </lineage>
</organism>
<feature type="transmembrane region" description="Helical" evidence="1">
    <location>
        <begin position="196"/>
        <end position="214"/>
    </location>
</feature>
<dbReference type="AlphaFoldDB" id="A0A1F7XWH5"/>
<dbReference type="EMBL" id="MGGD01000073">
    <property type="protein sequence ID" value="OGM19310.1"/>
    <property type="molecule type" value="Genomic_DNA"/>
</dbReference>
<dbReference type="Proteomes" id="UP000176741">
    <property type="component" value="Unassembled WGS sequence"/>
</dbReference>